<dbReference type="EMBL" id="CP053564">
    <property type="protein sequence ID" value="QJY47324.1"/>
    <property type="molecule type" value="Genomic_DNA"/>
</dbReference>
<sequence length="108" mass="10965">MRDARARVGGSVLLLCALLFSVLLDAGLLDAGPDGGGSSLVLGAVGALLLAWGVAHPAVPPSALVTGPAVAARERRRALARRAVPRQRDPDAAGRTRSRAPADPFPAV</sequence>
<feature type="transmembrane region" description="Helical" evidence="2">
    <location>
        <begin position="41"/>
        <end position="72"/>
    </location>
</feature>
<dbReference type="InterPro" id="IPR045635">
    <property type="entry name" value="DUF6412"/>
</dbReference>
<accession>A0A6M6JH25</accession>
<dbReference type="Proteomes" id="UP000505377">
    <property type="component" value="Chromosome"/>
</dbReference>
<dbReference type="AlphaFoldDB" id="A0A6M6JH25"/>
<evidence type="ECO:0000256" key="2">
    <source>
        <dbReference type="SAM" id="Phobius"/>
    </source>
</evidence>
<dbReference type="RefSeq" id="WP_172159801.1">
    <property type="nucleotide sequence ID" value="NZ_CP053564.1"/>
</dbReference>
<keyword evidence="2" id="KW-0472">Membrane</keyword>
<gene>
    <name evidence="3" type="ORF">HOP40_17175</name>
</gene>
<feature type="compositionally biased region" description="Basic residues" evidence="1">
    <location>
        <begin position="76"/>
        <end position="85"/>
    </location>
</feature>
<name>A0A6M6JH25_9PSEU</name>
<protein>
    <submittedName>
        <fullName evidence="3">Uncharacterized protein</fullName>
    </submittedName>
</protein>
<dbReference type="Pfam" id="PF19950">
    <property type="entry name" value="DUF6412"/>
    <property type="match status" value="1"/>
</dbReference>
<evidence type="ECO:0000313" key="3">
    <source>
        <dbReference type="EMBL" id="QJY47324.1"/>
    </source>
</evidence>
<dbReference type="KEGG" id="pbro:HOP40_17175"/>
<keyword evidence="2" id="KW-1133">Transmembrane helix</keyword>
<feature type="region of interest" description="Disordered" evidence="1">
    <location>
        <begin position="76"/>
        <end position="108"/>
    </location>
</feature>
<organism evidence="3 4">
    <name type="scientific">Pseudonocardia broussonetiae</name>
    <dbReference type="NCBI Taxonomy" id="2736640"/>
    <lineage>
        <taxon>Bacteria</taxon>
        <taxon>Bacillati</taxon>
        <taxon>Actinomycetota</taxon>
        <taxon>Actinomycetes</taxon>
        <taxon>Pseudonocardiales</taxon>
        <taxon>Pseudonocardiaceae</taxon>
        <taxon>Pseudonocardia</taxon>
    </lineage>
</organism>
<evidence type="ECO:0000256" key="1">
    <source>
        <dbReference type="SAM" id="MobiDB-lite"/>
    </source>
</evidence>
<evidence type="ECO:0000313" key="4">
    <source>
        <dbReference type="Proteomes" id="UP000505377"/>
    </source>
</evidence>
<reference evidence="3 4" key="1">
    <citation type="submission" date="2020-05" db="EMBL/GenBank/DDBJ databases">
        <authorList>
            <person name="Mo P."/>
        </authorList>
    </citation>
    <scope>NUCLEOTIDE SEQUENCE [LARGE SCALE GENOMIC DNA]</scope>
    <source>
        <strain evidence="3 4">Gen01</strain>
    </source>
</reference>
<keyword evidence="2" id="KW-0812">Transmembrane</keyword>
<proteinExistence type="predicted"/>
<keyword evidence="4" id="KW-1185">Reference proteome</keyword>